<gene>
    <name evidence="1" type="ORF">NM688_g8027</name>
</gene>
<proteinExistence type="predicted"/>
<reference evidence="1" key="1">
    <citation type="submission" date="2022-07" db="EMBL/GenBank/DDBJ databases">
        <title>Genome Sequence of Phlebia brevispora.</title>
        <authorList>
            <person name="Buettner E."/>
        </authorList>
    </citation>
    <scope>NUCLEOTIDE SEQUENCE</scope>
    <source>
        <strain evidence="1">MPL23</strain>
    </source>
</reference>
<evidence type="ECO:0000313" key="1">
    <source>
        <dbReference type="EMBL" id="KAJ3528205.1"/>
    </source>
</evidence>
<name>A0ACC1RYC1_9APHY</name>
<dbReference type="Proteomes" id="UP001148662">
    <property type="component" value="Unassembled WGS sequence"/>
</dbReference>
<dbReference type="EMBL" id="JANHOG010002036">
    <property type="protein sequence ID" value="KAJ3528205.1"/>
    <property type="molecule type" value="Genomic_DNA"/>
</dbReference>
<organism evidence="1 2">
    <name type="scientific">Phlebia brevispora</name>
    <dbReference type="NCBI Taxonomy" id="194682"/>
    <lineage>
        <taxon>Eukaryota</taxon>
        <taxon>Fungi</taxon>
        <taxon>Dikarya</taxon>
        <taxon>Basidiomycota</taxon>
        <taxon>Agaricomycotina</taxon>
        <taxon>Agaricomycetes</taxon>
        <taxon>Polyporales</taxon>
        <taxon>Meruliaceae</taxon>
        <taxon>Phlebia</taxon>
    </lineage>
</organism>
<evidence type="ECO:0000313" key="2">
    <source>
        <dbReference type="Proteomes" id="UP001148662"/>
    </source>
</evidence>
<protein>
    <submittedName>
        <fullName evidence="1">Uncharacterized protein</fullName>
    </submittedName>
</protein>
<comment type="caution">
    <text evidence="1">The sequence shown here is derived from an EMBL/GenBank/DDBJ whole genome shotgun (WGS) entry which is preliminary data.</text>
</comment>
<keyword evidence="2" id="KW-1185">Reference proteome</keyword>
<sequence length="612" mass="67462">MKDGVLVHSVVIVVDVEVDRCANEEIDKISVRAEKRSLELCSIISSRADGRSNGQPDILRLVRLLIRVKRGVAAHNPEKYVLDDKELERVSALARIELEDAKKELERAHKAAGMMGKGAEGEEADDVEEDEDEEGAWVDEDDDAMDEDVPMDEDSKLAKTPTGSDSLAQYNLDTYDDDDAMPAMGPFSNIKGLTYYRNNEEDPYITLKEDEEDNERDEMEVQPSDNLIVIAKTEDEISQLEVYVYEESEENLYAHHDLMLPSFPLCLEWLDFPPITSPSARATADQPAKQFGNYIAVGTLEPEIEIWSLDVVDAMYPDMVLGRPDKTAAHIPVPLGTGKKKRKKTKERPASTAHHVDAVLSLSWNRTHRNLLASASADRTVKLWDLSRDPTISGEGEEGQGALRSFAIHKDKVQAVQWNQHEPTVLLTGSYDRTVRTLDSRAPDAGVGAALGADVEALRWDPWEAHSFYVSLENGIVLNFDARTLPTNLSSPSPARFTLSAHDGAASSIDVWNVNEDTDLNKLQVNLVTSRDLGVGKVFSTVWSPDDPLTLAAAGSKAKLQIWDVSANVGARKVFGPKLTEFGRNLKEKQNGGVVGVASDVEDSSGDEGDNE</sequence>
<accession>A0ACC1RYC1</accession>